<dbReference type="Gene3D" id="3.40.50.2000">
    <property type="entry name" value="Glycogen Phosphorylase B"/>
    <property type="match status" value="2"/>
</dbReference>
<dbReference type="Proteomes" id="UP000001784">
    <property type="component" value="Chromosome"/>
</dbReference>
<dbReference type="RefSeq" id="WP_011700126.1">
    <property type="nucleotide sequence ID" value="NC_008554.1"/>
</dbReference>
<dbReference type="SUPFAM" id="SSF53756">
    <property type="entry name" value="UDP-Glycosyltransferase/glycogen phosphorylase"/>
    <property type="match status" value="1"/>
</dbReference>
<protein>
    <submittedName>
        <fullName evidence="3">Glycosyl transferase, group 1</fullName>
    </submittedName>
</protein>
<keyword evidence="3" id="KW-0808">Transferase</keyword>
<dbReference type="InterPro" id="IPR050194">
    <property type="entry name" value="Glycosyltransferase_grp1"/>
</dbReference>
<dbReference type="InterPro" id="IPR001296">
    <property type="entry name" value="Glyco_trans_1"/>
</dbReference>
<sequence length="412" mass="45567">MRILFLSHYFPPEVNAPAIRTFEHCREWVRAGHDVHVVTCVPSHPRGVPFAGYRRRWYDRSLLDGIHVHRVWTYLAANTGVFKRTLNYLSFVPTSVWRSLRLGKFDVIVATSPQFFNAVAGRLAGALTRTPWVFELRDLWPESAAAVGAVRNSWILRLTEQLELSLYRNALAVVCVTRAFIDNLTGRGIPGSKIEYVPNGIDVEFWKAGDARVVRCLHGLKHDDVLVSYIGTVGMAHGLEVLPAAAASLQRSHPHVRFLVVGDGAELSSVRAHAEAMRLTNVEFTGLVPHKTVRDYMAATDISLVVLRGSELFKTVLPSKMLEAMGAGKPIVLGVQGEARRILELSGGGIAVAPEDGAALASAIIELAENRALRRKMGNAGRSFAIREFNRSEWARRYADILKERVHGPGAD</sequence>
<dbReference type="EMBL" id="CP000478">
    <property type="protein sequence ID" value="ABK19001.1"/>
    <property type="molecule type" value="Genomic_DNA"/>
</dbReference>
<dbReference type="CDD" id="cd03794">
    <property type="entry name" value="GT4_WbuB-like"/>
    <property type="match status" value="1"/>
</dbReference>
<evidence type="ECO:0000259" key="2">
    <source>
        <dbReference type="Pfam" id="PF13579"/>
    </source>
</evidence>
<name>A0LNJ9_SYNFM</name>
<proteinExistence type="predicted"/>
<feature type="domain" description="Glycosyltransferase subfamily 4-like N-terminal" evidence="2">
    <location>
        <begin position="20"/>
        <end position="200"/>
    </location>
</feature>
<dbReference type="HOGENOM" id="CLU_009583_11_2_7"/>
<dbReference type="PANTHER" id="PTHR45947">
    <property type="entry name" value="SULFOQUINOVOSYL TRANSFERASE SQD2"/>
    <property type="match status" value="1"/>
</dbReference>
<evidence type="ECO:0000313" key="4">
    <source>
        <dbReference type="Proteomes" id="UP000001784"/>
    </source>
</evidence>
<gene>
    <name evidence="3" type="ordered locus">Sfum_3328</name>
</gene>
<dbReference type="AlphaFoldDB" id="A0LNJ9"/>
<accession>A0LNJ9</accession>
<dbReference type="PANTHER" id="PTHR45947:SF3">
    <property type="entry name" value="SULFOQUINOVOSYL TRANSFERASE SQD2"/>
    <property type="match status" value="1"/>
</dbReference>
<dbReference type="Pfam" id="PF13579">
    <property type="entry name" value="Glyco_trans_4_4"/>
    <property type="match status" value="1"/>
</dbReference>
<dbReference type="GO" id="GO:0016758">
    <property type="term" value="F:hexosyltransferase activity"/>
    <property type="evidence" value="ECO:0007669"/>
    <property type="project" value="TreeGrafter"/>
</dbReference>
<dbReference type="InParanoid" id="A0LNJ9"/>
<dbReference type="Pfam" id="PF00534">
    <property type="entry name" value="Glycos_transf_1"/>
    <property type="match status" value="1"/>
</dbReference>
<evidence type="ECO:0000313" key="3">
    <source>
        <dbReference type="EMBL" id="ABK19001.1"/>
    </source>
</evidence>
<dbReference type="STRING" id="335543.Sfum_3328"/>
<organism evidence="3 4">
    <name type="scientific">Syntrophobacter fumaroxidans (strain DSM 10017 / MPOB)</name>
    <dbReference type="NCBI Taxonomy" id="335543"/>
    <lineage>
        <taxon>Bacteria</taxon>
        <taxon>Pseudomonadati</taxon>
        <taxon>Thermodesulfobacteriota</taxon>
        <taxon>Syntrophobacteria</taxon>
        <taxon>Syntrophobacterales</taxon>
        <taxon>Syntrophobacteraceae</taxon>
        <taxon>Syntrophobacter</taxon>
    </lineage>
</organism>
<dbReference type="FunCoup" id="A0LNJ9">
    <property type="interactions" value="60"/>
</dbReference>
<evidence type="ECO:0000259" key="1">
    <source>
        <dbReference type="Pfam" id="PF00534"/>
    </source>
</evidence>
<dbReference type="KEGG" id="sfu:Sfum_3328"/>
<feature type="domain" description="Glycosyl transferase family 1" evidence="1">
    <location>
        <begin position="219"/>
        <end position="383"/>
    </location>
</feature>
<dbReference type="CAZy" id="GT4">
    <property type="family name" value="Glycosyltransferase Family 4"/>
</dbReference>
<dbReference type="InterPro" id="IPR028098">
    <property type="entry name" value="Glyco_trans_4-like_N"/>
</dbReference>
<reference evidence="3 4" key="1">
    <citation type="submission" date="2006-10" db="EMBL/GenBank/DDBJ databases">
        <title>Complete sequence of Syntrophobacter fumaroxidans MPOB.</title>
        <authorList>
            <consortium name="US DOE Joint Genome Institute"/>
            <person name="Copeland A."/>
            <person name="Lucas S."/>
            <person name="Lapidus A."/>
            <person name="Barry K."/>
            <person name="Detter J.C."/>
            <person name="Glavina del Rio T."/>
            <person name="Hammon N."/>
            <person name="Israni S."/>
            <person name="Pitluck S."/>
            <person name="Goltsman E.G."/>
            <person name="Martinez M."/>
            <person name="Schmutz J."/>
            <person name="Larimer F."/>
            <person name="Land M."/>
            <person name="Hauser L."/>
            <person name="Kyrpides N."/>
            <person name="Kim E."/>
            <person name="Boone D.R."/>
            <person name="Brockman F."/>
            <person name="Culley D."/>
            <person name="Ferry J."/>
            <person name="Gunsalus R."/>
            <person name="McInerney M.J."/>
            <person name="Morrison M."/>
            <person name="Plugge C."/>
            <person name="Rohlin L."/>
            <person name="Scholten J."/>
            <person name="Sieber J."/>
            <person name="Stams A.J.M."/>
            <person name="Worm P."/>
            <person name="Henstra A.M."/>
            <person name="Richardson P."/>
        </authorList>
    </citation>
    <scope>NUCLEOTIDE SEQUENCE [LARGE SCALE GENOMIC DNA]</scope>
    <source>
        <strain evidence="4">DSM 10017 / MPOB</strain>
    </source>
</reference>
<keyword evidence="4" id="KW-1185">Reference proteome</keyword>
<dbReference type="OrthoDB" id="9787293at2"/>
<dbReference type="eggNOG" id="COG0438">
    <property type="taxonomic scope" value="Bacteria"/>
</dbReference>